<gene>
    <name evidence="2" type="ORF">HLI_07330</name>
</gene>
<dbReference type="PANTHER" id="PTHR41983:SF2">
    <property type="entry name" value="SHORT-CHAIN FATTY ACID TRANSPORTER-RELATED"/>
    <property type="match status" value="1"/>
</dbReference>
<feature type="transmembrane region" description="Helical" evidence="1">
    <location>
        <begin position="271"/>
        <end position="287"/>
    </location>
</feature>
<dbReference type="Pfam" id="PF02667">
    <property type="entry name" value="SCFA_trans"/>
    <property type="match status" value="1"/>
</dbReference>
<feature type="transmembrane region" description="Helical" evidence="1">
    <location>
        <begin position="420"/>
        <end position="442"/>
    </location>
</feature>
<organism evidence="2 3">
    <name type="scientific">Halobacillus litoralis</name>
    <dbReference type="NCBI Taxonomy" id="45668"/>
    <lineage>
        <taxon>Bacteria</taxon>
        <taxon>Bacillati</taxon>
        <taxon>Bacillota</taxon>
        <taxon>Bacilli</taxon>
        <taxon>Bacillales</taxon>
        <taxon>Bacillaceae</taxon>
        <taxon>Halobacillus</taxon>
    </lineage>
</organism>
<keyword evidence="1" id="KW-0812">Transmembrane</keyword>
<feature type="transmembrane region" description="Helical" evidence="1">
    <location>
        <begin position="342"/>
        <end position="359"/>
    </location>
</feature>
<feature type="transmembrane region" description="Helical" evidence="1">
    <location>
        <begin position="247"/>
        <end position="265"/>
    </location>
</feature>
<dbReference type="InterPro" id="IPR006160">
    <property type="entry name" value="SCFA_transpt_AtoE"/>
</dbReference>
<feature type="transmembrane region" description="Helical" evidence="1">
    <location>
        <begin position="20"/>
        <end position="41"/>
    </location>
</feature>
<protein>
    <submittedName>
        <fullName evidence="2">Short-chain fatty acid transporter</fullName>
    </submittedName>
</protein>
<dbReference type="AlphaFoldDB" id="A0A410MBL5"/>
<feature type="transmembrane region" description="Helical" evidence="1">
    <location>
        <begin position="182"/>
        <end position="206"/>
    </location>
</feature>
<keyword evidence="1" id="KW-1133">Transmembrane helix</keyword>
<reference evidence="2 3" key="1">
    <citation type="submission" date="2018-01" db="EMBL/GenBank/DDBJ databases">
        <title>The whole genome sequencing and assembly of Halobacillus litoralis ERB031 strain.</title>
        <authorList>
            <person name="Lee S.-J."/>
            <person name="Park M.-K."/>
            <person name="Kim J.-Y."/>
            <person name="Lee Y.-J."/>
            <person name="Yi H."/>
            <person name="Bahn Y.-S."/>
            <person name="Kim J.F."/>
            <person name="Lee D.-W."/>
        </authorList>
    </citation>
    <scope>NUCLEOTIDE SEQUENCE [LARGE SCALE GENOMIC DNA]</scope>
    <source>
        <strain evidence="2 3">ERB 031</strain>
    </source>
</reference>
<dbReference type="GO" id="GO:0005886">
    <property type="term" value="C:plasma membrane"/>
    <property type="evidence" value="ECO:0007669"/>
    <property type="project" value="TreeGrafter"/>
</dbReference>
<dbReference type="OrthoDB" id="9342495at2"/>
<evidence type="ECO:0000313" key="3">
    <source>
        <dbReference type="Proteomes" id="UP000287756"/>
    </source>
</evidence>
<name>A0A410MBL5_9BACI</name>
<accession>A0A410MBL5</accession>
<dbReference type="PANTHER" id="PTHR41983">
    <property type="entry name" value="SHORT-CHAIN FATTY ACID TRANSPORTER-RELATED"/>
    <property type="match status" value="1"/>
</dbReference>
<sequence length="443" mass="48586">MLRGITSFFDRLIQRYLPDAFLFAVILTLVVFGLGVFFTGSSPVQMVQFWGDGFWDLLAFAMQMSLIVVTGYILANTPFVKSILQKLSTLARTPRQAILLVSFVAAIACLINYGFGLVVGALLAIHVARRVPNVDYRLLMASAYSGFLLWHGGFSGSIPLTIASEDHFLSESIGSIPITDTLFSGMNLFIVLVLLLTLPLLNLWLLKSNGDLSKNNLDFIKDDSDEEQLAATTSDLTPAERLENSKIISLFIGLLGLSFIVYHFVQSGFDLNINIVNFIFLFLGIVFHKTPRNFLNSVNDAVKNAGGIIIQFPFYAGIMGMMVASGLSEQMSTWFVNVSTEFTFPLFAFISAGIVNFFVPSGGGQWAVQAPIMIPAAMDLGVSTAKTAMAVAWGDAWTNMIQPFWALPLLAIAGLKVKDIMGFCVIILIWSFIPISFALLFLN</sequence>
<feature type="transmembrane region" description="Helical" evidence="1">
    <location>
        <begin position="308"/>
        <end position="327"/>
    </location>
</feature>
<feature type="transmembrane region" description="Helical" evidence="1">
    <location>
        <begin position="53"/>
        <end position="75"/>
    </location>
</feature>
<keyword evidence="1" id="KW-0472">Membrane</keyword>
<dbReference type="RefSeq" id="WP_128524284.1">
    <property type="nucleotide sequence ID" value="NZ_CP026118.1"/>
</dbReference>
<evidence type="ECO:0000313" key="2">
    <source>
        <dbReference type="EMBL" id="QAS52046.1"/>
    </source>
</evidence>
<evidence type="ECO:0000256" key="1">
    <source>
        <dbReference type="SAM" id="Phobius"/>
    </source>
</evidence>
<feature type="transmembrane region" description="Helical" evidence="1">
    <location>
        <begin position="97"/>
        <end position="126"/>
    </location>
</feature>
<dbReference type="Proteomes" id="UP000287756">
    <property type="component" value="Chromosome"/>
</dbReference>
<proteinExistence type="predicted"/>
<dbReference type="EMBL" id="CP026118">
    <property type="protein sequence ID" value="QAS52046.1"/>
    <property type="molecule type" value="Genomic_DNA"/>
</dbReference>
<dbReference type="KEGG" id="hli:HLI_07330"/>